<dbReference type="InterPro" id="IPR051013">
    <property type="entry name" value="MBL_superfamily_lactonases"/>
</dbReference>
<evidence type="ECO:0000313" key="7">
    <source>
        <dbReference type="Proteomes" id="UP000639516"/>
    </source>
</evidence>
<keyword evidence="3" id="KW-0378">Hydrolase</keyword>
<dbReference type="CDD" id="cd07720">
    <property type="entry name" value="OPHC2-like_MBL-fold"/>
    <property type="match status" value="1"/>
</dbReference>
<keyword evidence="4" id="KW-0862">Zinc</keyword>
<dbReference type="Proteomes" id="UP000639516">
    <property type="component" value="Unassembled WGS sequence"/>
</dbReference>
<comment type="caution">
    <text evidence="6">The sequence shown here is derived from an EMBL/GenBank/DDBJ whole genome shotgun (WGS) entry which is preliminary data.</text>
</comment>
<dbReference type="PANTHER" id="PTHR42978">
    <property type="entry name" value="QUORUM-QUENCHING LACTONASE YTNP-RELATED-RELATED"/>
    <property type="match status" value="1"/>
</dbReference>
<evidence type="ECO:0000256" key="2">
    <source>
        <dbReference type="ARBA" id="ARBA00022723"/>
    </source>
</evidence>
<dbReference type="RefSeq" id="WP_188099492.1">
    <property type="nucleotide sequence ID" value="NZ_JAANIH010000013.1"/>
</dbReference>
<evidence type="ECO:0000256" key="3">
    <source>
        <dbReference type="ARBA" id="ARBA00022801"/>
    </source>
</evidence>
<dbReference type="Pfam" id="PF00753">
    <property type="entry name" value="Lactamase_B"/>
    <property type="match status" value="1"/>
</dbReference>
<dbReference type="EMBL" id="JAATTO010000039">
    <property type="protein sequence ID" value="MBC9981614.1"/>
    <property type="molecule type" value="Genomic_DNA"/>
</dbReference>
<protein>
    <submittedName>
        <fullName evidence="6">MBL fold metallo-hydrolase</fullName>
    </submittedName>
</protein>
<feature type="domain" description="Metallo-beta-lactamase" evidence="5">
    <location>
        <begin position="61"/>
        <end position="264"/>
    </location>
</feature>
<evidence type="ECO:0000313" key="6">
    <source>
        <dbReference type="EMBL" id="MBC9981614.1"/>
    </source>
</evidence>
<dbReference type="SUPFAM" id="SSF56281">
    <property type="entry name" value="Metallo-hydrolase/oxidoreductase"/>
    <property type="match status" value="1"/>
</dbReference>
<evidence type="ECO:0000256" key="4">
    <source>
        <dbReference type="ARBA" id="ARBA00022833"/>
    </source>
</evidence>
<dbReference type="Gene3D" id="3.60.15.10">
    <property type="entry name" value="Ribonuclease Z/Hydroxyacylglutathione hydrolase-like"/>
    <property type="match status" value="1"/>
</dbReference>
<gene>
    <name evidence="6" type="ORF">HA482_25740</name>
</gene>
<dbReference type="SMART" id="SM00849">
    <property type="entry name" value="Lactamase_B"/>
    <property type="match status" value="1"/>
</dbReference>
<keyword evidence="7" id="KW-1185">Reference proteome</keyword>
<keyword evidence="2" id="KW-0479">Metal-binding</keyword>
<proteinExistence type="inferred from homology"/>
<sequence length="292" mass="31238">MTNSNQWQAVGLNRRKIGDYIVTAIVDGFIVAPFELLSGVGPEEAMNMTVAAGRPRSSAMTVSTYLIEGKGRTILVDGGGGGINGWGGRLHTSLAAANVDSLAIDQILLTHAHPDHIGGLVGALPSAPLFPNAELVMHDAEFAFWTDDANLNRAPDMMKPFFQVARAVFEAYGVRCRTVGAGQVAPDIVIEHLPGHTPGHSGYRIESSGASLLIWGDIVHYPDIQVTRPEVTIAFDADQQAASATRKKMLERVSATGELIAGMHLNFPGFARLSKKGASFAIRHEAWSAELM</sequence>
<accession>A0ABR7UDJ2</accession>
<reference evidence="6 7" key="1">
    <citation type="journal article" date="2020" name="Arch. Microbiol.">
        <title>Bradyrhizobium campsiandrae sp. nov., a nitrogen-fixing bacterial strain isolated from a native leguminous tree from the Amazon adapted to flooded conditions.</title>
        <authorList>
            <person name="Cabral Michel D."/>
            <person name="Martins da Costa E."/>
            <person name="Azarias Guimaraes A."/>
            <person name="Soares de Carvalho T."/>
            <person name="Santos de Castro Caputo P."/>
            <person name="Willems A."/>
            <person name="de Souza Moreira F.M."/>
        </authorList>
    </citation>
    <scope>NUCLEOTIDE SEQUENCE [LARGE SCALE GENOMIC DNA]</scope>
    <source>
        <strain evidence="7">INPA 384B</strain>
    </source>
</reference>
<comment type="similarity">
    <text evidence="1">Belongs to the metallo-beta-lactamase superfamily.</text>
</comment>
<dbReference type="InterPro" id="IPR036866">
    <property type="entry name" value="RibonucZ/Hydroxyglut_hydro"/>
</dbReference>
<name>A0ABR7UDJ2_9BRAD</name>
<evidence type="ECO:0000259" key="5">
    <source>
        <dbReference type="SMART" id="SM00849"/>
    </source>
</evidence>
<dbReference type="PANTHER" id="PTHR42978:SF6">
    <property type="entry name" value="QUORUM-QUENCHING LACTONASE YTNP-RELATED"/>
    <property type="match status" value="1"/>
</dbReference>
<organism evidence="6 7">
    <name type="scientific">Bradyrhizobium campsiandrae</name>
    <dbReference type="NCBI Taxonomy" id="1729892"/>
    <lineage>
        <taxon>Bacteria</taxon>
        <taxon>Pseudomonadati</taxon>
        <taxon>Pseudomonadota</taxon>
        <taxon>Alphaproteobacteria</taxon>
        <taxon>Hyphomicrobiales</taxon>
        <taxon>Nitrobacteraceae</taxon>
        <taxon>Bradyrhizobium</taxon>
    </lineage>
</organism>
<evidence type="ECO:0000256" key="1">
    <source>
        <dbReference type="ARBA" id="ARBA00007749"/>
    </source>
</evidence>
<dbReference type="InterPro" id="IPR001279">
    <property type="entry name" value="Metallo-B-lactamas"/>
</dbReference>